<gene>
    <name evidence="6" type="ORF">FCM35_KLT08453</name>
</gene>
<evidence type="ECO:0000256" key="4">
    <source>
        <dbReference type="SAM" id="SignalP"/>
    </source>
</evidence>
<dbReference type="Proteomes" id="UP000623129">
    <property type="component" value="Unassembled WGS sequence"/>
</dbReference>
<evidence type="ECO:0000259" key="5">
    <source>
        <dbReference type="Pfam" id="PF04043"/>
    </source>
</evidence>
<feature type="chain" id="PRO_5032753129" evidence="4">
    <location>
        <begin position="21"/>
        <end position="180"/>
    </location>
</feature>
<evidence type="ECO:0000256" key="3">
    <source>
        <dbReference type="ARBA" id="ARBA00038471"/>
    </source>
</evidence>
<dbReference type="InterPro" id="IPR006501">
    <property type="entry name" value="Pectinesterase_inhib_dom"/>
</dbReference>
<comment type="similarity">
    <text evidence="3">Belongs to the PMEI family.</text>
</comment>
<evidence type="ECO:0000256" key="2">
    <source>
        <dbReference type="ARBA" id="ARBA00023157"/>
    </source>
</evidence>
<dbReference type="Gene3D" id="1.20.140.40">
    <property type="entry name" value="Invertase/pectin methylesterase inhibitor family protein"/>
    <property type="match status" value="1"/>
</dbReference>
<proteinExistence type="inferred from homology"/>
<organism evidence="6 7">
    <name type="scientific">Carex littledalei</name>
    <dbReference type="NCBI Taxonomy" id="544730"/>
    <lineage>
        <taxon>Eukaryota</taxon>
        <taxon>Viridiplantae</taxon>
        <taxon>Streptophyta</taxon>
        <taxon>Embryophyta</taxon>
        <taxon>Tracheophyta</taxon>
        <taxon>Spermatophyta</taxon>
        <taxon>Magnoliopsida</taxon>
        <taxon>Liliopsida</taxon>
        <taxon>Poales</taxon>
        <taxon>Cyperaceae</taxon>
        <taxon>Cyperoideae</taxon>
        <taxon>Cariceae</taxon>
        <taxon>Carex</taxon>
        <taxon>Carex subgen. Euthyceras</taxon>
    </lineage>
</organism>
<dbReference type="OrthoDB" id="660941at2759"/>
<reference evidence="6" key="1">
    <citation type="submission" date="2020-01" db="EMBL/GenBank/DDBJ databases">
        <title>Genome sequence of Kobresia littledalei, the first chromosome-level genome in the family Cyperaceae.</title>
        <authorList>
            <person name="Qu G."/>
        </authorList>
    </citation>
    <scope>NUCLEOTIDE SEQUENCE</scope>
    <source>
        <strain evidence="6">C.B.Clarke</strain>
        <tissue evidence="6">Leaf</tissue>
    </source>
</reference>
<evidence type="ECO:0000313" key="7">
    <source>
        <dbReference type="Proteomes" id="UP000623129"/>
    </source>
</evidence>
<dbReference type="EMBL" id="SWLB01000018">
    <property type="protein sequence ID" value="KAF3326823.1"/>
    <property type="molecule type" value="Genomic_DNA"/>
</dbReference>
<evidence type="ECO:0000256" key="1">
    <source>
        <dbReference type="ARBA" id="ARBA00022729"/>
    </source>
</evidence>
<sequence length="180" mass="19418">MEISLFSVILLSSYPLSIFAAPSKLDQLCNLLGGSYISPQLCHSILDSDPRSFTADLNGLGIIASIIAARNATIIAADIQLLLSNSSSSDINREMVLTTCLKLYTDVVPMLNSAAKSIEVKNYSAAETMLDVAMKVPTNCDNAAIQETSLWSLLNHYDAGFTYVVYVAHAIAAYIERYAG</sequence>
<keyword evidence="1 4" id="KW-0732">Signal</keyword>
<protein>
    <submittedName>
        <fullName evidence="6">Putative invertase inhibitor</fullName>
    </submittedName>
</protein>
<dbReference type="InterPro" id="IPR035513">
    <property type="entry name" value="Invertase/methylesterase_inhib"/>
</dbReference>
<keyword evidence="2" id="KW-1015">Disulfide bond</keyword>
<name>A0A833QPY0_9POAL</name>
<dbReference type="PANTHER" id="PTHR35357">
    <property type="entry name" value="OS02G0537100 PROTEIN"/>
    <property type="match status" value="1"/>
</dbReference>
<feature type="domain" description="Pectinesterase inhibitor" evidence="5">
    <location>
        <begin position="26"/>
        <end position="144"/>
    </location>
</feature>
<dbReference type="PANTHER" id="PTHR35357:SF8">
    <property type="entry name" value="OS01G0111000 PROTEIN"/>
    <property type="match status" value="1"/>
</dbReference>
<dbReference type="SUPFAM" id="SSF101148">
    <property type="entry name" value="Plant invertase/pectin methylesterase inhibitor"/>
    <property type="match status" value="1"/>
</dbReference>
<dbReference type="AlphaFoldDB" id="A0A833QPY0"/>
<dbReference type="GO" id="GO:0004857">
    <property type="term" value="F:enzyme inhibitor activity"/>
    <property type="evidence" value="ECO:0007669"/>
    <property type="project" value="InterPro"/>
</dbReference>
<evidence type="ECO:0000313" key="6">
    <source>
        <dbReference type="EMBL" id="KAF3326823.1"/>
    </source>
</evidence>
<dbReference type="NCBIfam" id="TIGR01614">
    <property type="entry name" value="PME_inhib"/>
    <property type="match status" value="1"/>
</dbReference>
<feature type="signal peptide" evidence="4">
    <location>
        <begin position="1"/>
        <end position="20"/>
    </location>
</feature>
<accession>A0A833QPY0</accession>
<keyword evidence="7" id="KW-1185">Reference proteome</keyword>
<dbReference type="Pfam" id="PF04043">
    <property type="entry name" value="PMEI"/>
    <property type="match status" value="1"/>
</dbReference>
<comment type="caution">
    <text evidence="6">The sequence shown here is derived from an EMBL/GenBank/DDBJ whole genome shotgun (WGS) entry which is preliminary data.</text>
</comment>